<dbReference type="HOGENOM" id="CLU_185152_2_0_10"/>
<dbReference type="eggNOG" id="COG3350">
    <property type="taxonomic scope" value="Bacteria"/>
</dbReference>
<dbReference type="InterPro" id="IPR011017">
    <property type="entry name" value="TRASH_dom"/>
</dbReference>
<dbReference type="STRING" id="1191523.MROS_0795"/>
<dbReference type="InterPro" id="IPR007029">
    <property type="entry name" value="YHS_dom"/>
</dbReference>
<feature type="domain" description="TRASH" evidence="1">
    <location>
        <begin position="14"/>
        <end position="52"/>
    </location>
</feature>
<reference evidence="2 3" key="1">
    <citation type="journal article" date="2013" name="PLoS ONE">
        <title>Genomic analysis of Melioribacter roseus, facultatively anaerobic organotrophic bacterium representing a novel deep lineage within Bacteriodetes/Chlorobi group.</title>
        <authorList>
            <person name="Kadnikov V.V."/>
            <person name="Mardanov A.V."/>
            <person name="Podosokorskaya O.A."/>
            <person name="Gavrilov S.N."/>
            <person name="Kublanov I.V."/>
            <person name="Beletsky A.V."/>
            <person name="Bonch-Osmolovskaya E.A."/>
            <person name="Ravin N.V."/>
        </authorList>
    </citation>
    <scope>NUCLEOTIDE SEQUENCE [LARGE SCALE GENOMIC DNA]</scope>
    <source>
        <strain evidence="3">JCM 17771 / P3M-2</strain>
    </source>
</reference>
<evidence type="ECO:0000259" key="1">
    <source>
        <dbReference type="SMART" id="SM00746"/>
    </source>
</evidence>
<dbReference type="AlphaFoldDB" id="I7A289"/>
<protein>
    <recommendedName>
        <fullName evidence="1">TRASH domain-containing protein</fullName>
    </recommendedName>
</protein>
<evidence type="ECO:0000313" key="3">
    <source>
        <dbReference type="Proteomes" id="UP000009011"/>
    </source>
</evidence>
<dbReference type="InterPro" id="IPR009078">
    <property type="entry name" value="Ferritin-like_SF"/>
</dbReference>
<proteinExistence type="predicted"/>
<dbReference type="Gene3D" id="1.10.620.20">
    <property type="entry name" value="Ribonucleotide Reductase, subunit A"/>
    <property type="match status" value="1"/>
</dbReference>
<dbReference type="InterPro" id="IPR012348">
    <property type="entry name" value="RNR-like"/>
</dbReference>
<dbReference type="KEGG" id="mro:MROS_0795"/>
<dbReference type="Proteomes" id="UP000009011">
    <property type="component" value="Chromosome"/>
</dbReference>
<dbReference type="EMBL" id="CP003557">
    <property type="protein sequence ID" value="AFN74036.1"/>
    <property type="molecule type" value="Genomic_DNA"/>
</dbReference>
<dbReference type="SUPFAM" id="SSF47240">
    <property type="entry name" value="Ferritin-like"/>
    <property type="match status" value="1"/>
</dbReference>
<dbReference type="Pfam" id="PF04945">
    <property type="entry name" value="YHS"/>
    <property type="match status" value="1"/>
</dbReference>
<keyword evidence="3" id="KW-1185">Reference proteome</keyword>
<dbReference type="RefSeq" id="WP_014855472.1">
    <property type="nucleotide sequence ID" value="NC_018178.1"/>
</dbReference>
<evidence type="ECO:0000313" key="2">
    <source>
        <dbReference type="EMBL" id="AFN74036.1"/>
    </source>
</evidence>
<organism evidence="2 3">
    <name type="scientific">Melioribacter roseus (strain DSM 23840 / JCM 17771 / VKM B-2668 / P3M-2)</name>
    <dbReference type="NCBI Taxonomy" id="1191523"/>
    <lineage>
        <taxon>Bacteria</taxon>
        <taxon>Pseudomonadati</taxon>
        <taxon>Ignavibacteriota</taxon>
        <taxon>Ignavibacteria</taxon>
        <taxon>Ignavibacteriales</taxon>
        <taxon>Melioribacteraceae</taxon>
        <taxon>Melioribacter</taxon>
    </lineage>
</organism>
<name>I7A289_MELRP</name>
<accession>I7A289</accession>
<sequence length="68" mass="8003">MEHGKTKDTRQIQDPVCGMVIKDIDKAPASHYEGKKYYFCSDLCRIQFDQQPENYIKKDEEPGHSHHH</sequence>
<dbReference type="GO" id="GO:0016491">
    <property type="term" value="F:oxidoreductase activity"/>
    <property type="evidence" value="ECO:0007669"/>
    <property type="project" value="InterPro"/>
</dbReference>
<dbReference type="OrthoDB" id="678327at2"/>
<dbReference type="SMART" id="SM00746">
    <property type="entry name" value="TRASH"/>
    <property type="match status" value="1"/>
</dbReference>
<gene>
    <name evidence="2" type="ordered locus">MROS_0795</name>
</gene>